<keyword evidence="2" id="KW-0732">Signal</keyword>
<dbReference type="AlphaFoldDB" id="A0A451DA65"/>
<organism evidence="3 4">
    <name type="scientific">Candidatus Erwinia haradaeae</name>
    <dbReference type="NCBI Taxonomy" id="1922217"/>
    <lineage>
        <taxon>Bacteria</taxon>
        <taxon>Pseudomonadati</taxon>
        <taxon>Pseudomonadota</taxon>
        <taxon>Gammaproteobacteria</taxon>
        <taxon>Enterobacterales</taxon>
        <taxon>Erwiniaceae</taxon>
        <taxon>Erwinia</taxon>
    </lineage>
</organism>
<evidence type="ECO:0000313" key="4">
    <source>
        <dbReference type="Proteomes" id="UP000294368"/>
    </source>
</evidence>
<dbReference type="PRINTS" id="PR01805">
    <property type="entry name" value="VACJLIPOPROT"/>
</dbReference>
<dbReference type="Pfam" id="PF04333">
    <property type="entry name" value="MlaA"/>
    <property type="match status" value="1"/>
</dbReference>
<comment type="similarity">
    <text evidence="1">Belongs to the MlaA family.</text>
</comment>
<dbReference type="GO" id="GO:0120010">
    <property type="term" value="P:intermembrane phospholipid transfer"/>
    <property type="evidence" value="ECO:0007669"/>
    <property type="project" value="TreeGrafter"/>
</dbReference>
<keyword evidence="3" id="KW-0449">Lipoprotein</keyword>
<dbReference type="PROSITE" id="PS51257">
    <property type="entry name" value="PROKAR_LIPOPROTEIN"/>
    <property type="match status" value="1"/>
</dbReference>
<dbReference type="PANTHER" id="PTHR30035:SF3">
    <property type="entry name" value="INTERMEMBRANE PHOSPHOLIPID TRANSPORT SYSTEM LIPOPROTEIN MLAA"/>
    <property type="match status" value="1"/>
</dbReference>
<reference evidence="3 4" key="1">
    <citation type="submission" date="2019-02" db="EMBL/GenBank/DDBJ databases">
        <authorList>
            <person name="Manzano-Marin A."/>
            <person name="Manzano-Marin A."/>
        </authorList>
    </citation>
    <scope>NUCLEOTIDE SEQUENCE [LARGE SCALE GENOMIC DNA]</scope>
    <source>
        <strain evidence="3 4">ErCikochiana</strain>
    </source>
</reference>
<sequence precursor="true">MNYQLTRLTLLGLLMTSCISHPVIHETTGECLDPLEKFNRIIFHWNYNILDPYIIRPLALLWREFIPLPVRYGLINFTSNISEPSSMVNYLIEGNPYQAGLHFNRFFLNTLLGMGGFIDVASMANPKLEKQENRAFGSTLGYYNVGYGIYIVMPGYGGFTPREDLGCLVDYMYFPFSWFTWWMSASKWLLEGVERRAQLLDYDLMIKEVKDPYVFMRTTYFQHYDFLARHSYPTVQHNENNKVIQSMMTEIDTP</sequence>
<dbReference type="RefSeq" id="WP_157988538.1">
    <property type="nucleotide sequence ID" value="NZ_LR217715.1"/>
</dbReference>
<gene>
    <name evidence="3" type="primary">mlaA</name>
    <name evidence="3" type="ORF">ERCIKOCA2762_405</name>
</gene>
<dbReference type="GO" id="GO:0016020">
    <property type="term" value="C:membrane"/>
    <property type="evidence" value="ECO:0007669"/>
    <property type="project" value="InterPro"/>
</dbReference>
<evidence type="ECO:0000313" key="3">
    <source>
        <dbReference type="EMBL" id="VFP83168.1"/>
    </source>
</evidence>
<dbReference type="Proteomes" id="UP000294368">
    <property type="component" value="Chromosome"/>
</dbReference>
<accession>A0A451DA65</accession>
<dbReference type="InterPro" id="IPR007428">
    <property type="entry name" value="MlaA"/>
</dbReference>
<protein>
    <submittedName>
        <fullName evidence="3">Intermembrane phospholipid transport system lipoprotein MlaA</fullName>
    </submittedName>
</protein>
<name>A0A451DA65_9GAMM</name>
<evidence type="ECO:0000256" key="1">
    <source>
        <dbReference type="ARBA" id="ARBA00010634"/>
    </source>
</evidence>
<proteinExistence type="inferred from homology"/>
<dbReference type="OrthoDB" id="9785326at2"/>
<dbReference type="PANTHER" id="PTHR30035">
    <property type="entry name" value="LIPOPROTEIN VACJ-RELATED"/>
    <property type="match status" value="1"/>
</dbReference>
<evidence type="ECO:0000256" key="2">
    <source>
        <dbReference type="ARBA" id="ARBA00022729"/>
    </source>
</evidence>
<dbReference type="EMBL" id="LR217715">
    <property type="protein sequence ID" value="VFP83168.1"/>
    <property type="molecule type" value="Genomic_DNA"/>
</dbReference>